<dbReference type="OrthoDB" id="9805760at2"/>
<dbReference type="NCBIfam" id="TIGR02145">
    <property type="entry name" value="Fib_succ_major"/>
    <property type="match status" value="1"/>
</dbReference>
<evidence type="ECO:0000313" key="3">
    <source>
        <dbReference type="Proteomes" id="UP000246278"/>
    </source>
</evidence>
<dbReference type="EMBL" id="PDNZ01000005">
    <property type="protein sequence ID" value="PWW81809.1"/>
    <property type="molecule type" value="Genomic_DNA"/>
</dbReference>
<evidence type="ECO:0000313" key="2">
    <source>
        <dbReference type="EMBL" id="PWW81809.1"/>
    </source>
</evidence>
<feature type="domain" description="Fibrobacter succinogenes major paralogous" evidence="1">
    <location>
        <begin position="12"/>
        <end position="194"/>
    </location>
</feature>
<gene>
    <name evidence="2" type="ORF">CR164_08285</name>
</gene>
<name>A0A317T4X3_9CHLB</name>
<keyword evidence="3" id="KW-1185">Reference proteome</keyword>
<dbReference type="AlphaFoldDB" id="A0A317T4X3"/>
<dbReference type="InterPro" id="IPR011871">
    <property type="entry name" value="Fib_succ_major"/>
</dbReference>
<proteinExistence type="predicted"/>
<organism evidence="2 3">
    <name type="scientific">Prosthecochloris marina</name>
    <dbReference type="NCBI Taxonomy" id="2017681"/>
    <lineage>
        <taxon>Bacteria</taxon>
        <taxon>Pseudomonadati</taxon>
        <taxon>Chlorobiota</taxon>
        <taxon>Chlorobiia</taxon>
        <taxon>Chlorobiales</taxon>
        <taxon>Chlorobiaceae</taxon>
        <taxon>Prosthecochloris</taxon>
    </lineage>
</organism>
<protein>
    <recommendedName>
        <fullName evidence="1">Fibrobacter succinogenes major paralogous domain-containing protein</fullName>
    </recommendedName>
</protein>
<dbReference type="RefSeq" id="WP_110023456.1">
    <property type="nucleotide sequence ID" value="NZ_PDNZ01000005.1"/>
</dbReference>
<evidence type="ECO:0000259" key="1">
    <source>
        <dbReference type="Pfam" id="PF09603"/>
    </source>
</evidence>
<dbReference type="Proteomes" id="UP000246278">
    <property type="component" value="Unassembled WGS sequence"/>
</dbReference>
<sequence length="195" mass="21613">MPKQTLSAYSSVAIGSQVWMDSNLQVTCYRNGDPIPQVENPRKWSNSTTGAMCQYEGEKGYSKNFGYLYNGHAVNDPRGLAPEGWRIPEDSDWQKLIDFLGGNDRAGGAMKHEGVKYWKRPNSGATNSNGFSALPAGFRSLYGDFRHLGLYSYFWSSTSFNNNCTSIKVLGYFDSKVIHTGGPAESGYSVRCIKC</sequence>
<accession>A0A317T4X3</accession>
<comment type="caution">
    <text evidence="2">The sequence shown here is derived from an EMBL/GenBank/DDBJ whole genome shotgun (WGS) entry which is preliminary data.</text>
</comment>
<reference evidence="3" key="1">
    <citation type="submission" date="2017-10" db="EMBL/GenBank/DDBJ databases">
        <authorList>
            <person name="Gaisin V.A."/>
            <person name="Rysina M.S."/>
            <person name="Grouzdev D.S."/>
        </authorList>
    </citation>
    <scope>NUCLEOTIDE SEQUENCE [LARGE SCALE GENOMIC DNA]</scope>
    <source>
        <strain evidence="3">V1</strain>
    </source>
</reference>
<dbReference type="Pfam" id="PF09603">
    <property type="entry name" value="Fib_succ_major"/>
    <property type="match status" value="1"/>
</dbReference>